<evidence type="ECO:0000256" key="1">
    <source>
        <dbReference type="ARBA" id="ARBA00009427"/>
    </source>
</evidence>
<dbReference type="EC" id="2.7.4.25" evidence="8"/>
<keyword evidence="11" id="KW-1185">Reference proteome</keyword>
<dbReference type="GO" id="GO:0036430">
    <property type="term" value="F:CMP kinase activity"/>
    <property type="evidence" value="ECO:0007669"/>
    <property type="project" value="RHEA"/>
</dbReference>
<evidence type="ECO:0000256" key="5">
    <source>
        <dbReference type="ARBA" id="ARBA00022840"/>
    </source>
</evidence>
<accession>A0A084U4Q5</accession>
<evidence type="ECO:0000256" key="2">
    <source>
        <dbReference type="ARBA" id="ARBA00022679"/>
    </source>
</evidence>
<gene>
    <name evidence="8 10" type="primary">cmk</name>
    <name evidence="10" type="ORF">P271_806</name>
</gene>
<dbReference type="RefSeq" id="WP_004024894.1">
    <property type="nucleotide sequence ID" value="NZ_AWQU01000043.1"/>
</dbReference>
<comment type="catalytic activity">
    <reaction evidence="6 8">
        <text>dCMP + ATP = dCDP + ADP</text>
        <dbReference type="Rhea" id="RHEA:25094"/>
        <dbReference type="ChEBI" id="CHEBI:30616"/>
        <dbReference type="ChEBI" id="CHEBI:57566"/>
        <dbReference type="ChEBI" id="CHEBI:58593"/>
        <dbReference type="ChEBI" id="CHEBI:456216"/>
        <dbReference type="EC" id="2.7.4.25"/>
    </reaction>
</comment>
<keyword evidence="5 8" id="KW-0067">ATP-binding</keyword>
<sequence length="215" mass="24402">MTYKIAIDGPAGSGKSTVSKIIASQYNLTFVSTGYFFRAYALILKNNNKINATADEQLEILNNTTIDIDNDKLFINGIDSTNNIKNSEISELASMLATKKHIREIAKNSQIEIANKKDVIMDGRDIGTVIMPNANVKIYLVASIKERAKRRTKELKQLNEKTSYFKVWFEIFKRDWNDKHRKIAPLKKANDAIVVKTNNKSINDVVTEIAKYIKK</sequence>
<dbReference type="Pfam" id="PF02224">
    <property type="entry name" value="Cytidylate_kin"/>
    <property type="match status" value="1"/>
</dbReference>
<reference evidence="10 11" key="1">
    <citation type="journal article" date="2014" name="PLoS ONE">
        <title>Reduction of Hydrogen Peroxide Accumulation and Toxicity by a Catalase from Mycoplasma iowae.</title>
        <authorList>
            <person name="Pritchard R.E."/>
            <person name="Prassinos A.J."/>
            <person name="Osborne J.D."/>
            <person name="Raviv Z."/>
            <person name="Balish M.F."/>
        </authorList>
    </citation>
    <scope>NUCLEOTIDE SEQUENCE [LARGE SCALE GENOMIC DNA]</scope>
    <source>
        <strain evidence="10 11">DK-CPA</strain>
    </source>
</reference>
<dbReference type="HAMAP" id="MF_00238">
    <property type="entry name" value="Cytidyl_kinase_type1"/>
    <property type="match status" value="1"/>
</dbReference>
<evidence type="ECO:0000313" key="10">
    <source>
        <dbReference type="EMBL" id="KFB07941.1"/>
    </source>
</evidence>
<evidence type="ECO:0000259" key="9">
    <source>
        <dbReference type="Pfam" id="PF02224"/>
    </source>
</evidence>
<dbReference type="GO" id="GO:0036431">
    <property type="term" value="F:dCMP kinase activity"/>
    <property type="evidence" value="ECO:0007669"/>
    <property type="project" value="InterPro"/>
</dbReference>
<dbReference type="GO" id="GO:0005524">
    <property type="term" value="F:ATP binding"/>
    <property type="evidence" value="ECO:0007669"/>
    <property type="project" value="UniProtKB-UniRule"/>
</dbReference>
<dbReference type="InterPro" id="IPR003136">
    <property type="entry name" value="Cytidylate_kin"/>
</dbReference>
<keyword evidence="4 8" id="KW-0418">Kinase</keyword>
<dbReference type="GO" id="GO:0006220">
    <property type="term" value="P:pyrimidine nucleotide metabolic process"/>
    <property type="evidence" value="ECO:0007669"/>
    <property type="project" value="UniProtKB-UniRule"/>
</dbReference>
<dbReference type="NCBIfam" id="TIGR00017">
    <property type="entry name" value="cmk"/>
    <property type="match status" value="1"/>
</dbReference>
<dbReference type="EMBL" id="AWQU01000043">
    <property type="protein sequence ID" value="KFB07941.1"/>
    <property type="molecule type" value="Genomic_DNA"/>
</dbReference>
<feature type="binding site" evidence="8">
    <location>
        <begin position="9"/>
        <end position="17"/>
    </location>
    <ligand>
        <name>ATP</name>
        <dbReference type="ChEBI" id="CHEBI:30616"/>
    </ligand>
</feature>
<dbReference type="Gene3D" id="3.40.50.300">
    <property type="entry name" value="P-loop containing nucleotide triphosphate hydrolases"/>
    <property type="match status" value="1"/>
</dbReference>
<comment type="similarity">
    <text evidence="1 8">Belongs to the cytidylate kinase family. Type 1 subfamily.</text>
</comment>
<evidence type="ECO:0000256" key="4">
    <source>
        <dbReference type="ARBA" id="ARBA00022777"/>
    </source>
</evidence>
<dbReference type="GO" id="GO:0005737">
    <property type="term" value="C:cytoplasm"/>
    <property type="evidence" value="ECO:0007669"/>
    <property type="project" value="UniProtKB-SubCell"/>
</dbReference>
<organism evidence="10 11">
    <name type="scientific">Malacoplasma iowae DK-CPA</name>
    <dbReference type="NCBI Taxonomy" id="1394179"/>
    <lineage>
        <taxon>Bacteria</taxon>
        <taxon>Bacillati</taxon>
        <taxon>Mycoplasmatota</taxon>
        <taxon>Mycoplasmoidales</taxon>
        <taxon>Mycoplasmoidaceae</taxon>
        <taxon>Malacoplasma</taxon>
    </lineage>
</organism>
<feature type="domain" description="Cytidylate kinase" evidence="9">
    <location>
        <begin position="5"/>
        <end position="214"/>
    </location>
</feature>
<dbReference type="InterPro" id="IPR027417">
    <property type="entry name" value="P-loop_NTPase"/>
</dbReference>
<keyword evidence="3 8" id="KW-0547">Nucleotide-binding</keyword>
<keyword evidence="2 8" id="KW-0808">Transferase</keyword>
<keyword evidence="8" id="KW-0963">Cytoplasm</keyword>
<dbReference type="InterPro" id="IPR011994">
    <property type="entry name" value="Cytidylate_kinase_dom"/>
</dbReference>
<name>A0A084U4Q5_MALIO</name>
<protein>
    <recommendedName>
        <fullName evidence="8">Cytidylate kinase</fullName>
        <shortName evidence="8">CK</shortName>
        <ecNumber evidence="8">2.7.4.25</ecNumber>
    </recommendedName>
    <alternativeName>
        <fullName evidence="8">Cytidine monophosphate kinase</fullName>
        <shortName evidence="8">CMP kinase</shortName>
    </alternativeName>
</protein>
<dbReference type="SUPFAM" id="SSF52540">
    <property type="entry name" value="P-loop containing nucleoside triphosphate hydrolases"/>
    <property type="match status" value="1"/>
</dbReference>
<dbReference type="GeneID" id="96867053"/>
<dbReference type="AlphaFoldDB" id="A0A084U4Q5"/>
<comment type="caution">
    <text evidence="10">The sequence shown here is derived from an EMBL/GenBank/DDBJ whole genome shotgun (WGS) entry which is preliminary data.</text>
</comment>
<evidence type="ECO:0000256" key="7">
    <source>
        <dbReference type="ARBA" id="ARBA00048478"/>
    </source>
</evidence>
<comment type="subcellular location">
    <subcellularLocation>
        <location evidence="8">Cytoplasm</location>
    </subcellularLocation>
</comment>
<dbReference type="Proteomes" id="UP000028523">
    <property type="component" value="Unassembled WGS sequence"/>
</dbReference>
<evidence type="ECO:0000256" key="8">
    <source>
        <dbReference type="HAMAP-Rule" id="MF_00238"/>
    </source>
</evidence>
<evidence type="ECO:0000256" key="6">
    <source>
        <dbReference type="ARBA" id="ARBA00047615"/>
    </source>
</evidence>
<proteinExistence type="inferred from homology"/>
<evidence type="ECO:0000256" key="3">
    <source>
        <dbReference type="ARBA" id="ARBA00022741"/>
    </source>
</evidence>
<evidence type="ECO:0000313" key="11">
    <source>
        <dbReference type="Proteomes" id="UP000028523"/>
    </source>
</evidence>
<comment type="catalytic activity">
    <reaction evidence="7 8">
        <text>CMP + ATP = CDP + ADP</text>
        <dbReference type="Rhea" id="RHEA:11600"/>
        <dbReference type="ChEBI" id="CHEBI:30616"/>
        <dbReference type="ChEBI" id="CHEBI:58069"/>
        <dbReference type="ChEBI" id="CHEBI:60377"/>
        <dbReference type="ChEBI" id="CHEBI:456216"/>
        <dbReference type="EC" id="2.7.4.25"/>
    </reaction>
</comment>
<dbReference type="CDD" id="cd02020">
    <property type="entry name" value="CMPK"/>
    <property type="match status" value="1"/>
</dbReference>